<reference evidence="13 14" key="1">
    <citation type="submission" date="2021-02" db="EMBL/GenBank/DDBJ databases">
        <title>Leishmania (Mundinia) enrietti genome sequencing and assembly.</title>
        <authorList>
            <person name="Almutairi H."/>
            <person name="Gatherer D."/>
        </authorList>
    </citation>
    <scope>NUCLEOTIDE SEQUENCE [LARGE SCALE GENOMIC DNA]</scope>
    <source>
        <strain evidence="13">CUR178</strain>
    </source>
</reference>
<keyword evidence="3 11" id="KW-0329">Glyoxylate bypass</keyword>
<keyword evidence="5 11" id="KW-0479">Metal-binding</keyword>
<dbReference type="OrthoDB" id="419183at2759"/>
<feature type="domain" description="Isopropylmalate dehydrogenase-like" evidence="12">
    <location>
        <begin position="19"/>
        <end position="416"/>
    </location>
</feature>
<dbReference type="GO" id="GO:0004450">
    <property type="term" value="F:isocitrate dehydrogenase (NADP+) activity"/>
    <property type="evidence" value="ECO:0007669"/>
    <property type="project" value="UniProtKB-EC"/>
</dbReference>
<dbReference type="SMART" id="SM01329">
    <property type="entry name" value="Iso_dh"/>
    <property type="match status" value="1"/>
</dbReference>
<dbReference type="KEGG" id="lenr:94169303"/>
<dbReference type="NCBIfam" id="NF005425">
    <property type="entry name" value="PRK07006.1"/>
    <property type="match status" value="1"/>
</dbReference>
<dbReference type="SUPFAM" id="SSF53659">
    <property type="entry name" value="Isocitrate/Isopropylmalate dehydrogenase-like"/>
    <property type="match status" value="1"/>
</dbReference>
<dbReference type="GeneID" id="94169303"/>
<keyword evidence="8" id="KW-0560">Oxidoreductase</keyword>
<dbReference type="Pfam" id="PF00180">
    <property type="entry name" value="Iso_dh"/>
    <property type="match status" value="1"/>
</dbReference>
<evidence type="ECO:0000256" key="1">
    <source>
        <dbReference type="ARBA" id="ARBA00007769"/>
    </source>
</evidence>
<dbReference type="Gene3D" id="3.40.718.10">
    <property type="entry name" value="Isopropylmalate Dehydrogenase"/>
    <property type="match status" value="1"/>
</dbReference>
<gene>
    <name evidence="13" type="ORF">CUR178_02030</name>
</gene>
<evidence type="ECO:0000256" key="7">
    <source>
        <dbReference type="ARBA" id="ARBA00022857"/>
    </source>
</evidence>
<keyword evidence="6" id="KW-0460">Magnesium</keyword>
<evidence type="ECO:0000313" key="14">
    <source>
        <dbReference type="Proteomes" id="UP000674179"/>
    </source>
</evidence>
<dbReference type="PANTHER" id="PTHR43504:SF1">
    <property type="entry name" value="ISOCITRATE DEHYDROGENASE [NADP]"/>
    <property type="match status" value="1"/>
</dbReference>
<dbReference type="GO" id="GO:0051287">
    <property type="term" value="F:NAD binding"/>
    <property type="evidence" value="ECO:0007669"/>
    <property type="project" value="InterPro"/>
</dbReference>
<dbReference type="EC" id="1.1.1.42" evidence="11"/>
<comment type="catalytic activity">
    <reaction evidence="10">
        <text>D-threo-isocitrate + NADP(+) = 2-oxoglutarate + CO2 + NADPH</text>
        <dbReference type="Rhea" id="RHEA:19629"/>
        <dbReference type="ChEBI" id="CHEBI:15562"/>
        <dbReference type="ChEBI" id="CHEBI:16526"/>
        <dbReference type="ChEBI" id="CHEBI:16810"/>
        <dbReference type="ChEBI" id="CHEBI:57783"/>
        <dbReference type="ChEBI" id="CHEBI:58349"/>
        <dbReference type="EC" id="1.1.1.42"/>
    </reaction>
</comment>
<organism evidence="13 14">
    <name type="scientific">Leishmania enriettii</name>
    <dbReference type="NCBI Taxonomy" id="5663"/>
    <lineage>
        <taxon>Eukaryota</taxon>
        <taxon>Discoba</taxon>
        <taxon>Euglenozoa</taxon>
        <taxon>Kinetoplastea</taxon>
        <taxon>Metakinetoplastina</taxon>
        <taxon>Trypanosomatida</taxon>
        <taxon>Trypanosomatidae</taxon>
        <taxon>Leishmaniinae</taxon>
        <taxon>Leishmania</taxon>
    </lineage>
</organism>
<dbReference type="RefSeq" id="XP_067689896.1">
    <property type="nucleotide sequence ID" value="XM_067833793.1"/>
</dbReference>
<evidence type="ECO:0000256" key="5">
    <source>
        <dbReference type="ARBA" id="ARBA00022723"/>
    </source>
</evidence>
<accession>A0A836H4K0</accession>
<evidence type="ECO:0000256" key="3">
    <source>
        <dbReference type="ARBA" id="ARBA00022435"/>
    </source>
</evidence>
<comment type="caution">
    <text evidence="13">The sequence shown here is derived from an EMBL/GenBank/DDBJ whole genome shotgun (WGS) entry which is preliminary data.</text>
</comment>
<comment type="cofactor">
    <cofactor evidence="11">
        <name>Mg(2+)</name>
        <dbReference type="ChEBI" id="CHEBI:18420"/>
    </cofactor>
    <cofactor evidence="11">
        <name>Mn(2+)</name>
        <dbReference type="ChEBI" id="CHEBI:29035"/>
    </cofactor>
</comment>
<name>A0A836H4K0_LEIEN</name>
<comment type="subunit">
    <text evidence="2">Homodimer.</text>
</comment>
<comment type="similarity">
    <text evidence="1">Belongs to the isocitrate and isopropylmalate dehydrogenases family.</text>
</comment>
<dbReference type="NCBIfam" id="TIGR00183">
    <property type="entry name" value="prok_nadp_idh"/>
    <property type="match status" value="1"/>
</dbReference>
<dbReference type="GO" id="GO:0006097">
    <property type="term" value="P:glyoxylate cycle"/>
    <property type="evidence" value="ECO:0007669"/>
    <property type="project" value="UniProtKB-KW"/>
</dbReference>
<evidence type="ECO:0000259" key="12">
    <source>
        <dbReference type="SMART" id="SM01329"/>
    </source>
</evidence>
<dbReference type="Proteomes" id="UP000674179">
    <property type="component" value="Chromosome 33"/>
</dbReference>
<evidence type="ECO:0000256" key="8">
    <source>
        <dbReference type="ARBA" id="ARBA00023002"/>
    </source>
</evidence>
<dbReference type="InterPro" id="IPR019818">
    <property type="entry name" value="IsoCit/isopropylmalate_DH_CS"/>
</dbReference>
<dbReference type="InterPro" id="IPR024084">
    <property type="entry name" value="IsoPropMal-DH-like_dom"/>
</dbReference>
<evidence type="ECO:0000256" key="4">
    <source>
        <dbReference type="ARBA" id="ARBA00022532"/>
    </source>
</evidence>
<evidence type="ECO:0000313" key="13">
    <source>
        <dbReference type="EMBL" id="KAG5469888.1"/>
    </source>
</evidence>
<keyword evidence="9 11" id="KW-0464">Manganese</keyword>
<dbReference type="GO" id="GO:0000287">
    <property type="term" value="F:magnesium ion binding"/>
    <property type="evidence" value="ECO:0007669"/>
    <property type="project" value="InterPro"/>
</dbReference>
<evidence type="ECO:0000256" key="6">
    <source>
        <dbReference type="ARBA" id="ARBA00022842"/>
    </source>
</evidence>
<keyword evidence="14" id="KW-1185">Reference proteome</keyword>
<evidence type="ECO:0000256" key="10">
    <source>
        <dbReference type="ARBA" id="ARBA00023554"/>
    </source>
</evidence>
<dbReference type="PANTHER" id="PTHR43504">
    <property type="entry name" value="ISOCITRATE DEHYDROGENASE [NADP]"/>
    <property type="match status" value="1"/>
</dbReference>
<protein>
    <recommendedName>
        <fullName evidence="11">Isocitrate dehydrogenase [NADP]</fullName>
        <ecNumber evidence="11">1.1.1.42</ecNumber>
    </recommendedName>
</protein>
<dbReference type="GO" id="GO:0006099">
    <property type="term" value="P:tricarboxylic acid cycle"/>
    <property type="evidence" value="ECO:0007669"/>
    <property type="project" value="UniProtKB-KW"/>
</dbReference>
<dbReference type="EMBL" id="JAFHKP010000033">
    <property type="protein sequence ID" value="KAG5469888.1"/>
    <property type="molecule type" value="Genomic_DNA"/>
</dbReference>
<proteinExistence type="inferred from homology"/>
<dbReference type="PROSITE" id="PS00470">
    <property type="entry name" value="IDH_IMDH"/>
    <property type="match status" value="1"/>
</dbReference>
<keyword evidence="4 11" id="KW-0816">Tricarboxylic acid cycle</keyword>
<evidence type="ECO:0000256" key="11">
    <source>
        <dbReference type="RuleBase" id="RU004446"/>
    </source>
</evidence>
<evidence type="ECO:0000256" key="9">
    <source>
        <dbReference type="ARBA" id="ARBA00023211"/>
    </source>
</evidence>
<dbReference type="InterPro" id="IPR004439">
    <property type="entry name" value="Isocitrate_DH_NADP_dimer_prok"/>
</dbReference>
<sequence length="425" mass="46421">MAEVISFERGALVVPSYPIIPFIEGDGIGQEITEVAHRVFDAAVTKEYGASRQISWLEVLAGEKAFDQKGTWLPEETIEAFKKYRIGMKGPLTTPVGDGIRSLNVVLRRQLDLFVCQRPVRWFTGVGSPIRHPEWVDMVVFRENTEDIYSGIEWAQGTPEAAKFAAFLQKEMGVTAVRFPETSAYGVKSVSVEGSERLVRAAVQYTIEHHLPSVTLVHKGNIMKYTEGGFKKWGYDVAEREFPEAVFTMKQYDTIKAKSGKDAAETALREATESGKVVIKDCICDAFLQNTILRPLDYSVIATLNLNGDYVSDQLAALVGGIGIAPGANINYATGHAIFEATHGTAPDIAGQGKANPSSLILSGAMMFDYLGWSEVSARIINSLEMVFQANMATGDLARQMTGAKSLSTTEFGEEIIKKINGDGA</sequence>
<keyword evidence="7 11" id="KW-0521">NADP</keyword>
<evidence type="ECO:0000256" key="2">
    <source>
        <dbReference type="ARBA" id="ARBA00011738"/>
    </source>
</evidence>
<dbReference type="AlphaFoldDB" id="A0A836H4K0"/>